<dbReference type="EC" id="2.7.13.3" evidence="2"/>
<dbReference type="Pfam" id="PF02518">
    <property type="entry name" value="HATPase_c"/>
    <property type="match status" value="1"/>
</dbReference>
<accession>A0A0T5VVP9</accession>
<feature type="domain" description="HTH araC/xylS-type" evidence="13">
    <location>
        <begin position="1251"/>
        <end position="1350"/>
    </location>
</feature>
<dbReference type="PROSITE" id="PS50109">
    <property type="entry name" value="HIS_KIN"/>
    <property type="match status" value="1"/>
</dbReference>
<dbReference type="Pfam" id="PF00072">
    <property type="entry name" value="Response_reg"/>
    <property type="match status" value="1"/>
</dbReference>
<dbReference type="PRINTS" id="PR00344">
    <property type="entry name" value="BCTRLSENSOR"/>
</dbReference>
<dbReference type="Pfam" id="PF07495">
    <property type="entry name" value="Y_Y_Y"/>
    <property type="match status" value="1"/>
</dbReference>
<dbReference type="InterPro" id="IPR004358">
    <property type="entry name" value="Sig_transdc_His_kin-like_C"/>
</dbReference>
<dbReference type="PANTHER" id="PTHR43547:SF2">
    <property type="entry name" value="HYBRID SIGNAL TRANSDUCTION HISTIDINE KINASE C"/>
    <property type="match status" value="1"/>
</dbReference>
<dbReference type="Gene3D" id="3.30.565.10">
    <property type="entry name" value="Histidine kinase-like ATPase, C-terminal domain"/>
    <property type="match status" value="1"/>
</dbReference>
<keyword evidence="4" id="KW-0808">Transferase</keyword>
<gene>
    <name evidence="16" type="ORF">ASU31_00650</name>
</gene>
<feature type="domain" description="Response regulatory" evidence="15">
    <location>
        <begin position="1104"/>
        <end position="1219"/>
    </location>
</feature>
<dbReference type="PROSITE" id="PS50110">
    <property type="entry name" value="RESPONSE_REGULATORY"/>
    <property type="match status" value="1"/>
</dbReference>
<keyword evidence="12" id="KW-0472">Membrane</keyword>
<dbReference type="Gene3D" id="2.60.40.10">
    <property type="entry name" value="Immunoglobulins"/>
    <property type="match status" value="1"/>
</dbReference>
<proteinExistence type="predicted"/>
<comment type="caution">
    <text evidence="16">The sequence shown here is derived from an EMBL/GenBank/DDBJ whole genome shotgun (WGS) entry which is preliminary data.</text>
</comment>
<dbReference type="OrthoDB" id="9809670at2"/>
<evidence type="ECO:0000256" key="1">
    <source>
        <dbReference type="ARBA" id="ARBA00000085"/>
    </source>
</evidence>
<dbReference type="Gene3D" id="1.10.287.130">
    <property type="match status" value="1"/>
</dbReference>
<evidence type="ECO:0000259" key="14">
    <source>
        <dbReference type="PROSITE" id="PS50109"/>
    </source>
</evidence>
<dbReference type="RefSeq" id="WP_057930468.1">
    <property type="nucleotide sequence ID" value="NZ_LMZQ01000001.1"/>
</dbReference>
<dbReference type="SUPFAM" id="SSF52172">
    <property type="entry name" value="CheY-like"/>
    <property type="match status" value="1"/>
</dbReference>
<sequence>MTKRLWKYSLFLSFTLIFQGVILFARQYPAARSLDIEDGLSNNSVRTIYKDKSGYMWIGTHDGLNRYDGYEFKTFRNSLADSSSLPHNYIYAIAEDMERNIWVATGQGVSITNNLSNKFSPAYFTNQKGITQKISVQVNTIFTNPQGIVFIGTNGGGLLIKSPGKSSAEQLSINYQGKKMTNYSVTSIKKDLNNKIWLFIDPLGLCSYDPKTKKIVAVNTTLSRAYCIEVDNNNDIWIGTKAGLYRYQVSKSILSQRYTSLGSEGRSEHILCLNYEKSGKLYIGTKGGGLVIMNTKTGKFETPHFPSSSILEKQSIPVIYRDSSSSLWFGTSKAGVLIMEPNGNSFKTIAYTSGSPNSLVGNYVSCFLEDEKGKILIGTDGAGLSIWNRKDNSFANYTHSTKFNNSLSSNLISDMKRDFLGDVWIASFGGGINRMKKGASSFEHFKCFNSATGIENENVWQLIEDHQKVLWATTFSNGTLYYFNRNANQFKVFDEKLLENLFSIREDRKEVLWTGNSNYLIKIDRKEKKHVYYPIGKPVRVIFEDGFENLWLGTEGGGLILFDRKSGKVKKRFSTVDGLCNNSILAINEDAKGNLWISTFSGLSRFNAKKVVFLNFFQEDGLQSNQFIDNSTIKLKSGELIFGGLKGFNIFNPDSILIDRRFPPVAITDIRVNNHLISPEDDYVSKLVNNEITGLKIPFQEAVLSVDFAALEFKAPGKIRYAYYLEGWDKGWNYTNRVRTAIYTRLSEGNYKLHIKSSNIHGQWLSSSKTLIIRVLPPWYRSIIAYICYVALVIGILYICLSYLRRRSQMKHQIELANLKLQQEHEISEEKLSFFTHISHEFRTPLTLIINPVQEFLNSQEGNVDPRDLIIVYRNARRLLSLVDQLMLFRKSEAQEINKTIFNFVSFCEEIYVCFAHQAKSKHIKFDFLMPDKEIYVSADREKMEVVLYNLISNAFKFTPRDGNITLSVRDNGGDVEFHVIDSGKGINIKDGDKIFERFYRAPDQSFLSGFGVGLFLVKKFIEVHSGKVSFESSANQGTDFKVIIPKGTLPDKLYPKENSVSTPTVIPAFFDDLSTENTKKTQEKLIKEETDLIYADTTTEKKTILIVDDDTDIRSYIKQIFSNDYLVYEAKDGHEGYSFAKNSVPDLIITDMIMKELNGVELCMKIKSDPSLTHIPVIILTSSSSPELKLKGIEQGADDFITKPFEKNILMARVANLLRSRNTLQQYFLNEITLKSEDSKISPEYKSFLESCINITEKHLDDPDFSVKMLADELAISPSILYRKVKSISGKTTNEFIRYIRLRKAAQLLINTDYNINQTAIFCGFVDVRYFREQFSKLFGIRPSDFKKKYKGNLSPKHRVLKN</sequence>
<keyword evidence="17" id="KW-1185">Reference proteome</keyword>
<dbReference type="GO" id="GO:0003700">
    <property type="term" value="F:DNA-binding transcription factor activity"/>
    <property type="evidence" value="ECO:0007669"/>
    <property type="project" value="InterPro"/>
</dbReference>
<evidence type="ECO:0000259" key="13">
    <source>
        <dbReference type="PROSITE" id="PS01124"/>
    </source>
</evidence>
<dbReference type="InterPro" id="IPR036890">
    <property type="entry name" value="HATPase_C_sf"/>
</dbReference>
<evidence type="ECO:0000256" key="12">
    <source>
        <dbReference type="SAM" id="Phobius"/>
    </source>
</evidence>
<keyword evidence="12" id="KW-1133">Transmembrane helix</keyword>
<organism evidence="16 17">
    <name type="scientific">Pedobacter ginsenosidimutans</name>
    <dbReference type="NCBI Taxonomy" id="687842"/>
    <lineage>
        <taxon>Bacteria</taxon>
        <taxon>Pseudomonadati</taxon>
        <taxon>Bacteroidota</taxon>
        <taxon>Sphingobacteriia</taxon>
        <taxon>Sphingobacteriales</taxon>
        <taxon>Sphingobacteriaceae</taxon>
        <taxon>Pedobacter</taxon>
    </lineage>
</organism>
<evidence type="ECO:0000313" key="17">
    <source>
        <dbReference type="Proteomes" id="UP000051950"/>
    </source>
</evidence>
<dbReference type="InterPro" id="IPR001789">
    <property type="entry name" value="Sig_transdc_resp-reg_receiver"/>
</dbReference>
<reference evidence="16 17" key="1">
    <citation type="submission" date="2015-11" db="EMBL/GenBank/DDBJ databases">
        <title>Sequence of Pedobacter ginsenosidimutans.</title>
        <authorList>
            <person name="Carson E."/>
            <person name="Keyser V."/>
            <person name="Newman J."/>
            <person name="Miller J."/>
        </authorList>
    </citation>
    <scope>NUCLEOTIDE SEQUENCE [LARGE SCALE GENOMIC DNA]</scope>
    <source>
        <strain evidence="16 17">KACC 14530</strain>
    </source>
</reference>
<evidence type="ECO:0000256" key="8">
    <source>
        <dbReference type="ARBA" id="ARBA00023012"/>
    </source>
</evidence>
<dbReference type="SUPFAM" id="SSF47384">
    <property type="entry name" value="Homodimeric domain of signal transducing histidine kinase"/>
    <property type="match status" value="1"/>
</dbReference>
<keyword evidence="6" id="KW-0418">Kinase</keyword>
<evidence type="ECO:0000256" key="9">
    <source>
        <dbReference type="ARBA" id="ARBA00023015"/>
    </source>
</evidence>
<dbReference type="InterPro" id="IPR011110">
    <property type="entry name" value="Reg_prop"/>
</dbReference>
<dbReference type="InterPro" id="IPR005467">
    <property type="entry name" value="His_kinase_dom"/>
</dbReference>
<evidence type="ECO:0000256" key="11">
    <source>
        <dbReference type="PROSITE-ProRule" id="PRU00169"/>
    </source>
</evidence>
<evidence type="ECO:0000256" key="7">
    <source>
        <dbReference type="ARBA" id="ARBA00022840"/>
    </source>
</evidence>
<dbReference type="CDD" id="cd00075">
    <property type="entry name" value="HATPase"/>
    <property type="match status" value="1"/>
</dbReference>
<dbReference type="GO" id="GO:0000155">
    <property type="term" value="F:phosphorelay sensor kinase activity"/>
    <property type="evidence" value="ECO:0007669"/>
    <property type="project" value="InterPro"/>
</dbReference>
<dbReference type="InterPro" id="IPR011123">
    <property type="entry name" value="Y_Y_Y"/>
</dbReference>
<dbReference type="FunFam" id="3.30.565.10:FF:000037">
    <property type="entry name" value="Hybrid sensor histidine kinase/response regulator"/>
    <property type="match status" value="1"/>
</dbReference>
<dbReference type="Pfam" id="PF00512">
    <property type="entry name" value="HisKA"/>
    <property type="match status" value="1"/>
</dbReference>
<evidence type="ECO:0000256" key="2">
    <source>
        <dbReference type="ARBA" id="ARBA00012438"/>
    </source>
</evidence>
<dbReference type="CDD" id="cd00082">
    <property type="entry name" value="HisKA"/>
    <property type="match status" value="1"/>
</dbReference>
<keyword evidence="9" id="KW-0805">Transcription regulation</keyword>
<dbReference type="GO" id="GO:0005524">
    <property type="term" value="F:ATP binding"/>
    <property type="evidence" value="ECO:0007669"/>
    <property type="project" value="UniProtKB-KW"/>
</dbReference>
<evidence type="ECO:0000313" key="16">
    <source>
        <dbReference type="EMBL" id="KRT17839.1"/>
    </source>
</evidence>
<feature type="transmembrane region" description="Helical" evidence="12">
    <location>
        <begin position="783"/>
        <end position="804"/>
    </location>
</feature>
<dbReference type="InterPro" id="IPR013783">
    <property type="entry name" value="Ig-like_fold"/>
</dbReference>
<dbReference type="PROSITE" id="PS01124">
    <property type="entry name" value="HTH_ARAC_FAMILY_2"/>
    <property type="match status" value="1"/>
</dbReference>
<dbReference type="SMART" id="SM00342">
    <property type="entry name" value="HTH_ARAC"/>
    <property type="match status" value="1"/>
</dbReference>
<keyword evidence="5" id="KW-0547">Nucleotide-binding</keyword>
<evidence type="ECO:0000256" key="6">
    <source>
        <dbReference type="ARBA" id="ARBA00022777"/>
    </source>
</evidence>
<dbReference type="EMBL" id="LMZQ01000001">
    <property type="protein sequence ID" value="KRT17839.1"/>
    <property type="molecule type" value="Genomic_DNA"/>
</dbReference>
<keyword evidence="12" id="KW-0812">Transmembrane</keyword>
<keyword evidence="10" id="KW-0804">Transcription</keyword>
<dbReference type="InterPro" id="IPR011006">
    <property type="entry name" value="CheY-like_superfamily"/>
</dbReference>
<dbReference type="SMART" id="SM00387">
    <property type="entry name" value="HATPase_c"/>
    <property type="match status" value="1"/>
</dbReference>
<evidence type="ECO:0000256" key="5">
    <source>
        <dbReference type="ARBA" id="ARBA00022741"/>
    </source>
</evidence>
<dbReference type="InterPro" id="IPR009057">
    <property type="entry name" value="Homeodomain-like_sf"/>
</dbReference>
<dbReference type="InterPro" id="IPR003661">
    <property type="entry name" value="HisK_dim/P_dom"/>
</dbReference>
<dbReference type="Gene3D" id="1.10.10.60">
    <property type="entry name" value="Homeodomain-like"/>
    <property type="match status" value="1"/>
</dbReference>
<dbReference type="SMART" id="SM00388">
    <property type="entry name" value="HisKA"/>
    <property type="match status" value="1"/>
</dbReference>
<keyword evidence="8" id="KW-0902">Two-component regulatory system</keyword>
<dbReference type="STRING" id="687842.ASU31_00650"/>
<dbReference type="InterPro" id="IPR015943">
    <property type="entry name" value="WD40/YVTN_repeat-like_dom_sf"/>
</dbReference>
<feature type="domain" description="Histidine kinase" evidence="14">
    <location>
        <begin position="837"/>
        <end position="1049"/>
    </location>
</feature>
<dbReference type="SUPFAM" id="SSF46689">
    <property type="entry name" value="Homeodomain-like"/>
    <property type="match status" value="1"/>
</dbReference>
<dbReference type="SUPFAM" id="SSF55874">
    <property type="entry name" value="ATPase domain of HSP90 chaperone/DNA topoisomerase II/histidine kinase"/>
    <property type="match status" value="1"/>
</dbReference>
<keyword evidence="7" id="KW-0067">ATP-binding</keyword>
<dbReference type="Proteomes" id="UP000051950">
    <property type="component" value="Unassembled WGS sequence"/>
</dbReference>
<dbReference type="InterPro" id="IPR003594">
    <property type="entry name" value="HATPase_dom"/>
</dbReference>
<keyword evidence="3 11" id="KW-0597">Phosphoprotein</keyword>
<evidence type="ECO:0000256" key="4">
    <source>
        <dbReference type="ARBA" id="ARBA00022679"/>
    </source>
</evidence>
<dbReference type="Pfam" id="PF12833">
    <property type="entry name" value="HTH_18"/>
    <property type="match status" value="1"/>
</dbReference>
<name>A0A0T5VVP9_9SPHI</name>
<dbReference type="InterPro" id="IPR036097">
    <property type="entry name" value="HisK_dim/P_sf"/>
</dbReference>
<dbReference type="Gene3D" id="3.40.50.2300">
    <property type="match status" value="1"/>
</dbReference>
<evidence type="ECO:0000259" key="15">
    <source>
        <dbReference type="PROSITE" id="PS50110"/>
    </source>
</evidence>
<evidence type="ECO:0000256" key="3">
    <source>
        <dbReference type="ARBA" id="ARBA00022553"/>
    </source>
</evidence>
<dbReference type="SMART" id="SM00448">
    <property type="entry name" value="REC"/>
    <property type="match status" value="1"/>
</dbReference>
<dbReference type="InterPro" id="IPR018060">
    <property type="entry name" value="HTH_AraC"/>
</dbReference>
<dbReference type="SUPFAM" id="SSF63829">
    <property type="entry name" value="Calcium-dependent phosphotriesterase"/>
    <property type="match status" value="3"/>
</dbReference>
<protein>
    <recommendedName>
        <fullName evidence="2">histidine kinase</fullName>
        <ecNumber evidence="2">2.7.13.3</ecNumber>
    </recommendedName>
</protein>
<comment type="catalytic activity">
    <reaction evidence="1">
        <text>ATP + protein L-histidine = ADP + protein N-phospho-L-histidine.</text>
        <dbReference type="EC" id="2.7.13.3"/>
    </reaction>
</comment>
<dbReference type="GO" id="GO:0043565">
    <property type="term" value="F:sequence-specific DNA binding"/>
    <property type="evidence" value="ECO:0007669"/>
    <property type="project" value="InterPro"/>
</dbReference>
<feature type="modified residue" description="4-aspartylphosphate" evidence="11">
    <location>
        <position position="1152"/>
    </location>
</feature>
<evidence type="ECO:0000256" key="10">
    <source>
        <dbReference type="ARBA" id="ARBA00023163"/>
    </source>
</evidence>
<dbReference type="PANTHER" id="PTHR43547">
    <property type="entry name" value="TWO-COMPONENT HISTIDINE KINASE"/>
    <property type="match status" value="1"/>
</dbReference>
<dbReference type="Pfam" id="PF07494">
    <property type="entry name" value="Reg_prop"/>
    <property type="match status" value="3"/>
</dbReference>
<dbReference type="Gene3D" id="2.130.10.10">
    <property type="entry name" value="YVTN repeat-like/Quinoprotein amine dehydrogenase"/>
    <property type="match status" value="2"/>
</dbReference>